<organism evidence="1 2">
    <name type="scientific">Eleusine coracana subsp. coracana</name>
    <dbReference type="NCBI Taxonomy" id="191504"/>
    <lineage>
        <taxon>Eukaryota</taxon>
        <taxon>Viridiplantae</taxon>
        <taxon>Streptophyta</taxon>
        <taxon>Embryophyta</taxon>
        <taxon>Tracheophyta</taxon>
        <taxon>Spermatophyta</taxon>
        <taxon>Magnoliopsida</taxon>
        <taxon>Liliopsida</taxon>
        <taxon>Poales</taxon>
        <taxon>Poaceae</taxon>
        <taxon>PACMAD clade</taxon>
        <taxon>Chloridoideae</taxon>
        <taxon>Cynodonteae</taxon>
        <taxon>Eleusininae</taxon>
        <taxon>Eleusine</taxon>
    </lineage>
</organism>
<dbReference type="PANTHER" id="PTHR34538:SF4">
    <property type="entry name" value="EXPRESSED PROTEIN"/>
    <property type="match status" value="1"/>
</dbReference>
<reference evidence="1" key="2">
    <citation type="submission" date="2021-12" db="EMBL/GenBank/DDBJ databases">
        <title>Resequencing data analysis of finger millet.</title>
        <authorList>
            <person name="Hatakeyama M."/>
            <person name="Aluri S."/>
            <person name="Balachadran M.T."/>
            <person name="Sivarajan S.R."/>
            <person name="Poveda L."/>
            <person name="Shimizu-Inatsugi R."/>
            <person name="Schlapbach R."/>
            <person name="Sreeman S.M."/>
            <person name="Shimizu K.K."/>
        </authorList>
    </citation>
    <scope>NUCLEOTIDE SEQUENCE</scope>
</reference>
<name>A0AAV5BGK5_ELECO</name>
<keyword evidence="2" id="KW-1185">Reference proteome</keyword>
<dbReference type="AlphaFoldDB" id="A0AAV5BGK5"/>
<evidence type="ECO:0000313" key="1">
    <source>
        <dbReference type="EMBL" id="GJM84758.1"/>
    </source>
</evidence>
<protein>
    <submittedName>
        <fullName evidence="1">Uncharacterized protein</fullName>
    </submittedName>
</protein>
<sequence length="79" mass="8966">MASSLLSLYRGGGRRRVHSKRSGGKAAWRTAAPVRKLLRRLWRKGTARPRRAAVRFSYDLESYCQNFDDGLGSYGHGRL</sequence>
<evidence type="ECO:0000313" key="2">
    <source>
        <dbReference type="Proteomes" id="UP001054889"/>
    </source>
</evidence>
<reference evidence="1" key="1">
    <citation type="journal article" date="2018" name="DNA Res.">
        <title>Multiple hybrid de novo genome assembly of finger millet, an orphan allotetraploid crop.</title>
        <authorList>
            <person name="Hatakeyama M."/>
            <person name="Aluri S."/>
            <person name="Balachadran M.T."/>
            <person name="Sivarajan S.R."/>
            <person name="Patrignani A."/>
            <person name="Gruter S."/>
            <person name="Poveda L."/>
            <person name="Shimizu-Inatsugi R."/>
            <person name="Baeten J."/>
            <person name="Francoijs K.J."/>
            <person name="Nataraja K.N."/>
            <person name="Reddy Y.A.N."/>
            <person name="Phadnis S."/>
            <person name="Ravikumar R.L."/>
            <person name="Schlapbach R."/>
            <person name="Sreeman S.M."/>
            <person name="Shimizu K.K."/>
        </authorList>
    </citation>
    <scope>NUCLEOTIDE SEQUENCE</scope>
</reference>
<dbReference type="PANTHER" id="PTHR34538">
    <property type="entry name" value="EXPRESSED PROTEIN"/>
    <property type="match status" value="1"/>
</dbReference>
<gene>
    <name evidence="1" type="primary">ga00460</name>
    <name evidence="1" type="ORF">PR202_ga00460</name>
</gene>
<proteinExistence type="predicted"/>
<accession>A0AAV5BGK5</accession>
<dbReference type="Proteomes" id="UP001054889">
    <property type="component" value="Unassembled WGS sequence"/>
</dbReference>
<dbReference type="EMBL" id="BQKI01000001">
    <property type="protein sequence ID" value="GJM84758.1"/>
    <property type="molecule type" value="Genomic_DNA"/>
</dbReference>
<comment type="caution">
    <text evidence="1">The sequence shown here is derived from an EMBL/GenBank/DDBJ whole genome shotgun (WGS) entry which is preliminary data.</text>
</comment>